<feature type="coiled-coil region" evidence="1">
    <location>
        <begin position="355"/>
        <end position="389"/>
    </location>
</feature>
<dbReference type="SUPFAM" id="SSF81606">
    <property type="entry name" value="PP2C-like"/>
    <property type="match status" value="1"/>
</dbReference>
<feature type="domain" description="PPM-type phosphatase" evidence="2">
    <location>
        <begin position="10"/>
        <end position="251"/>
    </location>
</feature>
<reference evidence="3 4" key="1">
    <citation type="journal article" date="2011" name="Stand. Genomic Sci.">
        <title>Complete genome sequence of Bacteroides salanitronis type strain (BL78).</title>
        <authorList>
            <person name="Gronow S."/>
            <person name="Held B."/>
            <person name="Lucas S."/>
            <person name="Lapidus A."/>
            <person name="Del Rio T.G."/>
            <person name="Nolan M."/>
            <person name="Tice H."/>
            <person name="Deshpande S."/>
            <person name="Cheng J.F."/>
            <person name="Pitluck S."/>
            <person name="Liolios K."/>
            <person name="Pagani I."/>
            <person name="Ivanova N."/>
            <person name="Mavromatis K."/>
            <person name="Pati A."/>
            <person name="Tapia R."/>
            <person name="Han C."/>
            <person name="Goodwin L."/>
            <person name="Chen A."/>
            <person name="Palaniappan K."/>
            <person name="Land M."/>
            <person name="Hauser L."/>
            <person name="Chang Y.J."/>
            <person name="Jeffries C.D."/>
            <person name="Brambilla E.M."/>
            <person name="Rohde M."/>
            <person name="Goker M."/>
            <person name="Detter J.C."/>
            <person name="Woyke T."/>
            <person name="Bristow J."/>
            <person name="Markowitz V."/>
            <person name="Hugenholtz P."/>
            <person name="Kyrpides N.C."/>
            <person name="Klenk H.P."/>
            <person name="Eisen J.A."/>
        </authorList>
    </citation>
    <scope>NUCLEOTIDE SEQUENCE [LARGE SCALE GENOMIC DNA]</scope>
    <source>
        <strain evidence="3 4">DSM 18170</strain>
    </source>
</reference>
<dbReference type="SMART" id="SM00332">
    <property type="entry name" value="PP2Cc"/>
    <property type="match status" value="1"/>
</dbReference>
<dbReference type="PROSITE" id="PS51746">
    <property type="entry name" value="PPM_2"/>
    <property type="match status" value="1"/>
</dbReference>
<dbReference type="HOGENOM" id="CLU_591416_0_0_10"/>
<dbReference type="Proteomes" id="UP000007486">
    <property type="component" value="Chromosome"/>
</dbReference>
<dbReference type="SMART" id="SM00331">
    <property type="entry name" value="PP2C_SIG"/>
    <property type="match status" value="1"/>
</dbReference>
<dbReference type="InterPro" id="IPR001932">
    <property type="entry name" value="PPM-type_phosphatase-like_dom"/>
</dbReference>
<dbReference type="OrthoDB" id="9801841at2"/>
<dbReference type="InterPro" id="IPR036457">
    <property type="entry name" value="PPM-type-like_dom_sf"/>
</dbReference>
<dbReference type="Pfam" id="PF13672">
    <property type="entry name" value="PP2C_2"/>
    <property type="match status" value="1"/>
</dbReference>
<name>F0R7Y3_PHOSB</name>
<sequence>MIQINTSMPFVGFIDSRQGGRKENQDSCGYVDTALGLLIVVCDGMGGGPGGKLASSLAVEAIIQSIQVCDPSVSRIEAVQQAVQQANRLLYIKVKENPHLKGMGTTAVLLLINEYSAVVAHVGDSRCYLFRGGRKVFRSFDHSLVFEMVKNKTLTEEQARLSSQSNVITRALGIQPEVEAEVAELAYEKGDRFMLCTDGIWGVFPEKMIVQIASQTKSPAGAVESLVIKVDEQGFASGGTHDNLTVTLIETTSNSIKKEKMSTKTRNILIGLSALCCISLAGNVIQLIQVPQEKTVVDESKVDQEYMDSVLDRRMKDALGKMEADFREKLDIINKKVEEKNFEELEKYVDESKHKMEIIDQLDKIIAQLEELKKMKEGTEKNKKLSQTKEEFEVLAPSLKEYGITENEKVTGVVSWLSNSIAQKDTDKSQGHYIAIIKKIDEYKDKIRKSE</sequence>
<evidence type="ECO:0000313" key="4">
    <source>
        <dbReference type="Proteomes" id="UP000007486"/>
    </source>
</evidence>
<protein>
    <submittedName>
        <fullName evidence="3">Protein serine/threonine phosphatase</fullName>
    </submittedName>
</protein>
<gene>
    <name evidence="3" type="ordered locus">Bacsa_1353</name>
</gene>
<proteinExistence type="predicted"/>
<evidence type="ECO:0000256" key="1">
    <source>
        <dbReference type="SAM" id="Coils"/>
    </source>
</evidence>
<keyword evidence="1" id="KW-0175">Coiled coil</keyword>
<dbReference type="eggNOG" id="COG0631">
    <property type="taxonomic scope" value="Bacteria"/>
</dbReference>
<dbReference type="EMBL" id="CP002530">
    <property type="protein sequence ID" value="ADY35925.1"/>
    <property type="molecule type" value="Genomic_DNA"/>
</dbReference>
<dbReference type="KEGG" id="bsa:Bacsa_1353"/>
<dbReference type="InterPro" id="IPR015655">
    <property type="entry name" value="PP2C"/>
</dbReference>
<dbReference type="STRING" id="667015.Bacsa_1353"/>
<dbReference type="GO" id="GO:0004722">
    <property type="term" value="F:protein serine/threonine phosphatase activity"/>
    <property type="evidence" value="ECO:0007669"/>
    <property type="project" value="InterPro"/>
</dbReference>
<accession>F0R7Y3</accession>
<evidence type="ECO:0000259" key="2">
    <source>
        <dbReference type="PROSITE" id="PS51746"/>
    </source>
</evidence>
<dbReference type="PANTHER" id="PTHR13832">
    <property type="entry name" value="PROTEIN PHOSPHATASE 2C"/>
    <property type="match status" value="1"/>
</dbReference>
<organism evidence="3 4">
    <name type="scientific">Phocaeicola salanitronis (strain DSM 18170 / JCM 13657 / CCUG 60908 / BL78)</name>
    <name type="common">Bacteroides salanitronis</name>
    <dbReference type="NCBI Taxonomy" id="667015"/>
    <lineage>
        <taxon>Bacteria</taxon>
        <taxon>Pseudomonadati</taxon>
        <taxon>Bacteroidota</taxon>
        <taxon>Bacteroidia</taxon>
        <taxon>Bacteroidales</taxon>
        <taxon>Bacteroidaceae</taxon>
        <taxon>Phocaeicola</taxon>
    </lineage>
</organism>
<keyword evidence="4" id="KW-1185">Reference proteome</keyword>
<dbReference type="PANTHER" id="PTHR13832:SF827">
    <property type="entry name" value="PROTEIN PHOSPHATASE 1L"/>
    <property type="match status" value="1"/>
</dbReference>
<dbReference type="CDD" id="cd00143">
    <property type="entry name" value="PP2Cc"/>
    <property type="match status" value="1"/>
</dbReference>
<evidence type="ECO:0000313" key="3">
    <source>
        <dbReference type="EMBL" id="ADY35925.1"/>
    </source>
</evidence>
<dbReference type="AlphaFoldDB" id="F0R7Y3"/>
<dbReference type="Gene3D" id="3.60.40.10">
    <property type="entry name" value="PPM-type phosphatase domain"/>
    <property type="match status" value="1"/>
</dbReference>
<dbReference type="RefSeq" id="WP_013617357.1">
    <property type="nucleotide sequence ID" value="NC_015164.1"/>
</dbReference>